<accession>A0ACC2PBI9</accession>
<comment type="caution">
    <text evidence="1">The sequence shown here is derived from an EMBL/GenBank/DDBJ whole genome shotgun (WGS) entry which is preliminary data.</text>
</comment>
<organism evidence="1 2">
    <name type="scientific">Eretmocerus hayati</name>
    <dbReference type="NCBI Taxonomy" id="131215"/>
    <lineage>
        <taxon>Eukaryota</taxon>
        <taxon>Metazoa</taxon>
        <taxon>Ecdysozoa</taxon>
        <taxon>Arthropoda</taxon>
        <taxon>Hexapoda</taxon>
        <taxon>Insecta</taxon>
        <taxon>Pterygota</taxon>
        <taxon>Neoptera</taxon>
        <taxon>Endopterygota</taxon>
        <taxon>Hymenoptera</taxon>
        <taxon>Apocrita</taxon>
        <taxon>Proctotrupomorpha</taxon>
        <taxon>Chalcidoidea</taxon>
        <taxon>Aphelinidae</taxon>
        <taxon>Aphelininae</taxon>
        <taxon>Eretmocerus</taxon>
    </lineage>
</organism>
<name>A0ACC2PBI9_9HYME</name>
<evidence type="ECO:0000313" key="1">
    <source>
        <dbReference type="EMBL" id="KAJ8680807.1"/>
    </source>
</evidence>
<dbReference type="EMBL" id="CM056742">
    <property type="protein sequence ID" value="KAJ8680807.1"/>
    <property type="molecule type" value="Genomic_DNA"/>
</dbReference>
<protein>
    <submittedName>
        <fullName evidence="1">Uncharacterized protein</fullName>
    </submittedName>
</protein>
<proteinExistence type="predicted"/>
<keyword evidence="2" id="KW-1185">Reference proteome</keyword>
<dbReference type="Proteomes" id="UP001239111">
    <property type="component" value="Chromosome 2"/>
</dbReference>
<evidence type="ECO:0000313" key="2">
    <source>
        <dbReference type="Proteomes" id="UP001239111"/>
    </source>
</evidence>
<reference evidence="1" key="1">
    <citation type="submission" date="2023-04" db="EMBL/GenBank/DDBJ databases">
        <title>A chromosome-level genome assembly of the parasitoid wasp Eretmocerus hayati.</title>
        <authorList>
            <person name="Zhong Y."/>
            <person name="Liu S."/>
            <person name="Liu Y."/>
        </authorList>
    </citation>
    <scope>NUCLEOTIDE SEQUENCE</scope>
    <source>
        <strain evidence="1">ZJU_SS_LIU_2023</strain>
    </source>
</reference>
<gene>
    <name evidence="1" type="ORF">QAD02_016594</name>
</gene>
<sequence>MNVTLQEKRYVWTINFDEEEKQYESPEFWVFQYKWKLILRPKKSPLMKPKYDFILTLKYLGEDEIERLVELQIITHHSKNSAEPYGQENYMFAPCLAGKRTFNQTTNCLKTLFSDEFSESEAFGQISKIEILCKIRDEKPYSIRDHHLDVALNQQDILIGNEYEKLFENGKFSDVTIIMGNEKLPLHKNILSARSTYFSAMFDHDVRENVSNVVEIEDFSYEVMKEFFRYIYVGKLKDGEKYMTELLQVSDMYGMEGLKSLCEKSIAKTIQNHNALECLNLANHHNATWLKTQCMEYIVRNAREIVKLSEYKLNDLPELTKEFIVALANGISIT</sequence>